<protein>
    <submittedName>
        <fullName evidence="1">Uncharacterized protein</fullName>
    </submittedName>
</protein>
<dbReference type="EMBL" id="GBRH01184214">
    <property type="protein sequence ID" value="JAE13682.1"/>
    <property type="molecule type" value="Transcribed_RNA"/>
</dbReference>
<name>A0A0A9FN30_ARUDO</name>
<evidence type="ECO:0000313" key="1">
    <source>
        <dbReference type="EMBL" id="JAE13682.1"/>
    </source>
</evidence>
<reference evidence="1" key="1">
    <citation type="submission" date="2014-09" db="EMBL/GenBank/DDBJ databases">
        <authorList>
            <person name="Magalhaes I.L.F."/>
            <person name="Oliveira U."/>
            <person name="Santos F.R."/>
            <person name="Vidigal T.H.D.A."/>
            <person name="Brescovit A.D."/>
            <person name="Santos A.J."/>
        </authorList>
    </citation>
    <scope>NUCLEOTIDE SEQUENCE</scope>
    <source>
        <tissue evidence="1">Shoot tissue taken approximately 20 cm above the soil surface</tissue>
    </source>
</reference>
<accession>A0A0A9FN30</accession>
<reference evidence="1" key="2">
    <citation type="journal article" date="2015" name="Data Brief">
        <title>Shoot transcriptome of the giant reed, Arundo donax.</title>
        <authorList>
            <person name="Barrero R.A."/>
            <person name="Guerrero F.D."/>
            <person name="Moolhuijzen P."/>
            <person name="Goolsby J.A."/>
            <person name="Tidwell J."/>
            <person name="Bellgard S.E."/>
            <person name="Bellgard M.I."/>
        </authorList>
    </citation>
    <scope>NUCLEOTIDE SEQUENCE</scope>
    <source>
        <tissue evidence="1">Shoot tissue taken approximately 20 cm above the soil surface</tissue>
    </source>
</reference>
<sequence length="14" mass="1749">MFRSLRKELKSKLL</sequence>
<organism evidence="1">
    <name type="scientific">Arundo donax</name>
    <name type="common">Giant reed</name>
    <name type="synonym">Donax arundinaceus</name>
    <dbReference type="NCBI Taxonomy" id="35708"/>
    <lineage>
        <taxon>Eukaryota</taxon>
        <taxon>Viridiplantae</taxon>
        <taxon>Streptophyta</taxon>
        <taxon>Embryophyta</taxon>
        <taxon>Tracheophyta</taxon>
        <taxon>Spermatophyta</taxon>
        <taxon>Magnoliopsida</taxon>
        <taxon>Liliopsida</taxon>
        <taxon>Poales</taxon>
        <taxon>Poaceae</taxon>
        <taxon>PACMAD clade</taxon>
        <taxon>Arundinoideae</taxon>
        <taxon>Arundineae</taxon>
        <taxon>Arundo</taxon>
    </lineage>
</organism>
<proteinExistence type="predicted"/>